<dbReference type="EMBL" id="CP010415">
    <property type="protein sequence ID" value="AJE21231.1"/>
    <property type="molecule type" value="Genomic_DNA"/>
</dbReference>
<dbReference type="RefSeq" id="WP_039803661.1">
    <property type="nucleotide sequence ID" value="NZ_CP010415.1"/>
</dbReference>
<dbReference type="InterPro" id="IPR036291">
    <property type="entry name" value="NAD(P)-bd_dom_sf"/>
</dbReference>
<dbReference type="Proteomes" id="UP000068210">
    <property type="component" value="Chromosome"/>
</dbReference>
<name>A0A0C4WLW0_9GAMM</name>
<gene>
    <name evidence="1" type="ORF">Achr_17750</name>
</gene>
<proteinExistence type="predicted"/>
<keyword evidence="2" id="KW-1185">Reference proteome</keyword>
<dbReference type="AlphaFoldDB" id="A0A0C4WLW0"/>
<dbReference type="HOGENOM" id="CLU_091335_0_0_6"/>
<organism evidence="1 2">
    <name type="scientific">Azotobacter chroococcum NCIMB 8003</name>
    <dbReference type="NCBI Taxonomy" id="1328314"/>
    <lineage>
        <taxon>Bacteria</taxon>
        <taxon>Pseudomonadati</taxon>
        <taxon>Pseudomonadota</taxon>
        <taxon>Gammaproteobacteria</taxon>
        <taxon>Pseudomonadales</taxon>
        <taxon>Pseudomonadaceae</taxon>
        <taxon>Azotobacter</taxon>
    </lineage>
</organism>
<sequence>MTDALIGFSGFVGSTLLAQARFDARYRSTNIGEIEGRTFDSVVCAAAPAQKWIANRDPETDWRNIEALIAHLQRLRCRRFVLISTVDVFRNPSGVDENSPVDESGLQPYGLHRRRLEQFVERHFPGHLIVRLPGLVGPGLRKNVVFDLLNDNNLEAIDSRGVFQFYPMVNLWYDLRTALAAGLTLLHLTAEPLGVAEIARQGFGRPFDNRLAAPPARYDLQTRHARLFGAAGRYQYSARESLQAIRAYAQSEPFARTSGAEEKA</sequence>
<dbReference type="SUPFAM" id="SSF51735">
    <property type="entry name" value="NAD(P)-binding Rossmann-fold domains"/>
    <property type="match status" value="1"/>
</dbReference>
<reference evidence="1 2" key="1">
    <citation type="journal article" date="2015" name="PLoS ONE">
        <title>Azotobacter Genomes: The Genome of Azotobacter chroococcum NCIMB 8003 (ATCC 4412).</title>
        <authorList>
            <person name="Robson R.L."/>
            <person name="Jones R."/>
            <person name="Robson R.M."/>
            <person name="Schwartz A."/>
            <person name="Richardson T.H."/>
        </authorList>
    </citation>
    <scope>NUCLEOTIDE SEQUENCE [LARGE SCALE GENOMIC DNA]</scope>
    <source>
        <strain evidence="1 2">NCIMB 8003</strain>
    </source>
</reference>
<accession>A0A0C4WLW0</accession>
<protein>
    <submittedName>
        <fullName evidence="1">Soluble pyridine nucleotide transhydrogenase</fullName>
    </submittedName>
</protein>
<dbReference type="Gene3D" id="3.40.50.720">
    <property type="entry name" value="NAD(P)-binding Rossmann-like Domain"/>
    <property type="match status" value="1"/>
</dbReference>
<dbReference type="KEGG" id="acx:Achr_17750"/>
<evidence type="ECO:0000313" key="1">
    <source>
        <dbReference type="EMBL" id="AJE21231.1"/>
    </source>
</evidence>
<evidence type="ECO:0000313" key="2">
    <source>
        <dbReference type="Proteomes" id="UP000068210"/>
    </source>
</evidence>
<dbReference type="STRING" id="1328314.Achr_17750"/>